<name>A0A248VWF9_9BURK</name>
<accession>A0A248VWF9</accession>
<dbReference type="InterPro" id="IPR002938">
    <property type="entry name" value="FAD-bd"/>
</dbReference>
<gene>
    <name evidence="3" type="ORF">CJU94_34855</name>
</gene>
<organism evidence="3 4">
    <name type="scientific">Paraburkholderia aromaticivorans</name>
    <dbReference type="NCBI Taxonomy" id="2026199"/>
    <lineage>
        <taxon>Bacteria</taxon>
        <taxon>Pseudomonadati</taxon>
        <taxon>Pseudomonadota</taxon>
        <taxon>Betaproteobacteria</taxon>
        <taxon>Burkholderiales</taxon>
        <taxon>Burkholderiaceae</taxon>
        <taxon>Paraburkholderia</taxon>
    </lineage>
</organism>
<dbReference type="OrthoDB" id="103324at2"/>
<feature type="domain" description="FAD-binding" evidence="2">
    <location>
        <begin position="22"/>
        <end position="351"/>
    </location>
</feature>
<dbReference type="Gene3D" id="3.50.50.60">
    <property type="entry name" value="FAD/NAD(P)-binding domain"/>
    <property type="match status" value="1"/>
</dbReference>
<dbReference type="PANTHER" id="PTHR43747:SF5">
    <property type="entry name" value="FAD-BINDING DOMAIN-CONTAINING PROTEIN"/>
    <property type="match status" value="1"/>
</dbReference>
<protein>
    <recommendedName>
        <fullName evidence="2">FAD-binding domain-containing protein</fullName>
    </recommendedName>
</protein>
<dbReference type="EMBL" id="CP022991">
    <property type="protein sequence ID" value="ASW03369.1"/>
    <property type="molecule type" value="Genomic_DNA"/>
</dbReference>
<evidence type="ECO:0000313" key="3">
    <source>
        <dbReference type="EMBL" id="ASW03369.1"/>
    </source>
</evidence>
<keyword evidence="3" id="KW-0614">Plasmid</keyword>
<geneLocation type="plasmid" evidence="3 4">
    <name>pBN1</name>
</geneLocation>
<keyword evidence="4" id="KW-1185">Reference proteome</keyword>
<dbReference type="PANTHER" id="PTHR43747">
    <property type="entry name" value="FAD-BINDING PROTEIN"/>
    <property type="match status" value="1"/>
</dbReference>
<sequence length="436" mass="46657">MNNTEACNTEPPPSGTRINERFDVVIIGAGLAGCTAARLFGLQDLRVALVEHHADVDAFKQLCTHFIQASATATLRHLGLAPLIEDAGGLRNGVDIWTRYGWTGDLAPLDENGEPVFGYNIQRRTLDPILRRLTTNTPGVTSLLGCGVRALVKQDGVVSGVDLGGDRTGVVSAPLIVAADGRSSPLATLAGIKPASSENCRFGAIRAYRGVALRRGNCSQMWLRGPEVGYVFPNDHGITVIAYMATKDKLDGFRANPGEALERSMAGFPDAPDLTSAEPLGNALLVKDYPNLWRRPAVGNIAFVGDALMSIDPLWGVGCGFAFQTAEWLVDALTPALRQERAIAPALHSYAKRVSRELNGHRSLIVDFARRRGLNAIERLNFSAAAKDAAAARHLHAFGARLIGPAKFLSPGALLRAAWVDLRRPAARSAQPDAPV</sequence>
<dbReference type="SUPFAM" id="SSF51905">
    <property type="entry name" value="FAD/NAD(P)-binding domain"/>
    <property type="match status" value="1"/>
</dbReference>
<dbReference type="RefSeq" id="WP_095423197.1">
    <property type="nucleotide sequence ID" value="NZ_CP022991.1"/>
</dbReference>
<dbReference type="Proteomes" id="UP000215158">
    <property type="component" value="Plasmid pBN1"/>
</dbReference>
<dbReference type="GO" id="GO:0071949">
    <property type="term" value="F:FAD binding"/>
    <property type="evidence" value="ECO:0007669"/>
    <property type="project" value="InterPro"/>
</dbReference>
<proteinExistence type="predicted"/>
<evidence type="ECO:0000313" key="4">
    <source>
        <dbReference type="Proteomes" id="UP000215158"/>
    </source>
</evidence>
<dbReference type="Pfam" id="PF01494">
    <property type="entry name" value="FAD_binding_3"/>
    <property type="match status" value="1"/>
</dbReference>
<dbReference type="GO" id="GO:0016491">
    <property type="term" value="F:oxidoreductase activity"/>
    <property type="evidence" value="ECO:0007669"/>
    <property type="project" value="UniProtKB-KW"/>
</dbReference>
<dbReference type="InterPro" id="IPR036188">
    <property type="entry name" value="FAD/NAD-bd_sf"/>
</dbReference>
<reference evidence="3 4" key="1">
    <citation type="submission" date="2017-08" db="EMBL/GenBank/DDBJ databases">
        <title>Identification and genetic characteristics of simultaneous BTEX- and naphthalene-degrading Paraburkholderia sp. BN5 isolated from petroleum-contaminated soil.</title>
        <authorList>
            <person name="Lee Y."/>
            <person name="Jeon C.O."/>
        </authorList>
    </citation>
    <scope>NUCLEOTIDE SEQUENCE [LARGE SCALE GENOMIC DNA]</scope>
    <source>
        <strain evidence="3 4">BN5</strain>
        <plasmid evidence="3 4">pBN1</plasmid>
    </source>
</reference>
<evidence type="ECO:0000259" key="2">
    <source>
        <dbReference type="Pfam" id="PF01494"/>
    </source>
</evidence>
<dbReference type="AlphaFoldDB" id="A0A248VWF9"/>
<dbReference type="KEGG" id="parb:CJU94_34855"/>
<dbReference type="PRINTS" id="PR00420">
    <property type="entry name" value="RNGMNOXGNASE"/>
</dbReference>
<dbReference type="InterPro" id="IPR050816">
    <property type="entry name" value="Flavin-dep_Halogenase_NPB"/>
</dbReference>
<keyword evidence="1" id="KW-0560">Oxidoreductase</keyword>
<evidence type="ECO:0000256" key="1">
    <source>
        <dbReference type="ARBA" id="ARBA00023002"/>
    </source>
</evidence>